<name>A0A7Y9S983_9MICC</name>
<keyword evidence="2" id="KW-1185">Reference proteome</keyword>
<dbReference type="RefSeq" id="WP_179389788.1">
    <property type="nucleotide sequence ID" value="NZ_JACBYQ010000002.1"/>
</dbReference>
<dbReference type="AlphaFoldDB" id="A0A7Y9S983"/>
<dbReference type="Proteomes" id="UP000521748">
    <property type="component" value="Unassembled WGS sequence"/>
</dbReference>
<comment type="caution">
    <text evidence="1">The sequence shown here is derived from an EMBL/GenBank/DDBJ whole genome shotgun (WGS) entry which is preliminary data.</text>
</comment>
<organism evidence="1 2">
    <name type="scientific">Psychromicrobium silvestre</name>
    <dbReference type="NCBI Taxonomy" id="1645614"/>
    <lineage>
        <taxon>Bacteria</taxon>
        <taxon>Bacillati</taxon>
        <taxon>Actinomycetota</taxon>
        <taxon>Actinomycetes</taxon>
        <taxon>Micrococcales</taxon>
        <taxon>Micrococcaceae</taxon>
        <taxon>Psychromicrobium</taxon>
    </lineage>
</organism>
<dbReference type="EMBL" id="JACBYQ010000002">
    <property type="protein sequence ID" value="NYE96082.1"/>
    <property type="molecule type" value="Genomic_DNA"/>
</dbReference>
<reference evidence="1 2" key="1">
    <citation type="submission" date="2020-07" db="EMBL/GenBank/DDBJ databases">
        <title>Sequencing the genomes of 1000 actinobacteria strains.</title>
        <authorList>
            <person name="Klenk H.-P."/>
        </authorList>
    </citation>
    <scope>NUCLEOTIDE SEQUENCE [LARGE SCALE GENOMIC DNA]</scope>
    <source>
        <strain evidence="1 2">DSM 102047</strain>
    </source>
</reference>
<accession>A0A7Y9S983</accession>
<proteinExistence type="predicted"/>
<dbReference type="Gene3D" id="3.40.1000.10">
    <property type="entry name" value="Mog1/PsbP, alpha/beta/alpha sandwich"/>
    <property type="match status" value="1"/>
</dbReference>
<evidence type="ECO:0000313" key="1">
    <source>
        <dbReference type="EMBL" id="NYE96082.1"/>
    </source>
</evidence>
<evidence type="ECO:0000313" key="2">
    <source>
        <dbReference type="Proteomes" id="UP000521748"/>
    </source>
</evidence>
<gene>
    <name evidence="1" type="ORF">FHU41_002332</name>
</gene>
<evidence type="ECO:0008006" key="3">
    <source>
        <dbReference type="Google" id="ProtNLM"/>
    </source>
</evidence>
<sequence length="160" mass="17246">MSTSSFPSEAFPGFPSVSVELPEGWATRAVQDTLAAWVFPDGTENFTSNVVLSITRLAAERTLAETEAAIEAAASKLNEVELFNSVNVQMGGRDWHVHEYVFVHPQVGTLIQVMAATNVVSGDFTDTVQLTGSVSPLNQERDLDVVRDMIRGAQVSGYAA</sequence>
<protein>
    <recommendedName>
        <fullName evidence="3">Lipoprotein LpqN</fullName>
    </recommendedName>
</protein>